<keyword evidence="2" id="KW-1185">Reference proteome</keyword>
<evidence type="ECO:0000313" key="2">
    <source>
        <dbReference type="Proteomes" id="UP000319976"/>
    </source>
</evidence>
<dbReference type="RefSeq" id="WP_145261526.1">
    <property type="nucleotide sequence ID" value="NZ_CP036316.1"/>
</dbReference>
<proteinExistence type="predicted"/>
<dbReference type="InterPro" id="IPR006311">
    <property type="entry name" value="TAT_signal"/>
</dbReference>
<evidence type="ECO:0008006" key="3">
    <source>
        <dbReference type="Google" id="ProtNLM"/>
    </source>
</evidence>
<accession>A0A517T7P9</accession>
<protein>
    <recommendedName>
        <fullName evidence="3">DUF3500 domain-containing protein</fullName>
    </recommendedName>
</protein>
<evidence type="ECO:0000313" key="1">
    <source>
        <dbReference type="EMBL" id="QDT64397.1"/>
    </source>
</evidence>
<dbReference type="OrthoDB" id="240568at2"/>
<dbReference type="KEGG" id="chya:V22_16310"/>
<name>A0A517T7P9_9PLAN</name>
<dbReference type="Proteomes" id="UP000319976">
    <property type="component" value="Chromosome"/>
</dbReference>
<sequence length="349" mass="39079">MSDCCASFLDQMDQLNRRRFMEVGAAGSMAVAAGSALGAEEVAKTASTPSAENLVKDLFESLTPQQRKTIAFPWDHHDGRSGKDVPLRLTVRNNWRITQPSVISPFYTTDQQEMIEAIFYGLYDKEWHGNIKKQLRDDAGGYGRAQSIAIFGEPGTGKFEFVMTGRHLTIRCDGDSTDHYAFGGPIFYGHAAESFNEKPNHPGNVFWPQAVKANHLFEMLDGKQREQALLLVEPSEEEVQLQGENGNLPGLKGRDMTSDQREHLDEVLTTLLAPFRESDRQEVERCLKAQGGLEECALSFYETGDIGDDGVWDNWRLEGPSFVWYFRGSPHVHVWVNVAENASTRISTS</sequence>
<dbReference type="Pfam" id="PF12006">
    <property type="entry name" value="DUF3500"/>
    <property type="match status" value="1"/>
</dbReference>
<dbReference type="EMBL" id="CP036316">
    <property type="protein sequence ID" value="QDT64397.1"/>
    <property type="molecule type" value="Genomic_DNA"/>
</dbReference>
<gene>
    <name evidence="1" type="ORF">V22_16310</name>
</gene>
<reference evidence="1 2" key="1">
    <citation type="submission" date="2019-02" db="EMBL/GenBank/DDBJ databases">
        <title>Deep-cultivation of Planctomycetes and their phenomic and genomic characterization uncovers novel biology.</title>
        <authorList>
            <person name="Wiegand S."/>
            <person name="Jogler M."/>
            <person name="Boedeker C."/>
            <person name="Pinto D."/>
            <person name="Vollmers J."/>
            <person name="Rivas-Marin E."/>
            <person name="Kohn T."/>
            <person name="Peeters S.H."/>
            <person name="Heuer A."/>
            <person name="Rast P."/>
            <person name="Oberbeckmann S."/>
            <person name="Bunk B."/>
            <person name="Jeske O."/>
            <person name="Meyerdierks A."/>
            <person name="Storesund J.E."/>
            <person name="Kallscheuer N."/>
            <person name="Luecker S."/>
            <person name="Lage O.M."/>
            <person name="Pohl T."/>
            <person name="Merkel B.J."/>
            <person name="Hornburger P."/>
            <person name="Mueller R.-W."/>
            <person name="Bruemmer F."/>
            <person name="Labrenz M."/>
            <person name="Spormann A.M."/>
            <person name="Op den Camp H."/>
            <person name="Overmann J."/>
            <person name="Amann R."/>
            <person name="Jetten M.S.M."/>
            <person name="Mascher T."/>
            <person name="Medema M.H."/>
            <person name="Devos D.P."/>
            <person name="Kaster A.-K."/>
            <person name="Ovreas L."/>
            <person name="Rohde M."/>
            <person name="Galperin M.Y."/>
            <person name="Jogler C."/>
        </authorList>
    </citation>
    <scope>NUCLEOTIDE SEQUENCE [LARGE SCALE GENOMIC DNA]</scope>
    <source>
        <strain evidence="1 2">V22</strain>
    </source>
</reference>
<dbReference type="PROSITE" id="PS51318">
    <property type="entry name" value="TAT"/>
    <property type="match status" value="1"/>
</dbReference>
<dbReference type="AlphaFoldDB" id="A0A517T7P9"/>
<dbReference type="InterPro" id="IPR021889">
    <property type="entry name" value="DUF3500"/>
</dbReference>
<organism evidence="1 2">
    <name type="scientific">Calycomorphotria hydatis</name>
    <dbReference type="NCBI Taxonomy" id="2528027"/>
    <lineage>
        <taxon>Bacteria</taxon>
        <taxon>Pseudomonadati</taxon>
        <taxon>Planctomycetota</taxon>
        <taxon>Planctomycetia</taxon>
        <taxon>Planctomycetales</taxon>
        <taxon>Planctomycetaceae</taxon>
        <taxon>Calycomorphotria</taxon>
    </lineage>
</organism>